<accession>A0ABU2FKS1</accession>
<evidence type="ECO:0000256" key="8">
    <source>
        <dbReference type="ARBA" id="ARBA00023204"/>
    </source>
</evidence>
<keyword evidence="5" id="KW-0227">DNA damage</keyword>
<dbReference type="PROSITE" id="PS51318">
    <property type="entry name" value="TAT"/>
    <property type="match status" value="1"/>
</dbReference>
<feature type="compositionally biased region" description="Low complexity" evidence="9">
    <location>
        <begin position="368"/>
        <end position="391"/>
    </location>
</feature>
<evidence type="ECO:0000256" key="5">
    <source>
        <dbReference type="ARBA" id="ARBA00022763"/>
    </source>
</evidence>
<dbReference type="SUPFAM" id="SSF56219">
    <property type="entry name" value="DNase I-like"/>
    <property type="match status" value="1"/>
</dbReference>
<dbReference type="EMBL" id="JAMQOS010000001">
    <property type="protein sequence ID" value="MDS0280852.1"/>
    <property type="molecule type" value="Genomic_DNA"/>
</dbReference>
<evidence type="ECO:0000256" key="3">
    <source>
        <dbReference type="ARBA" id="ARBA00022722"/>
    </source>
</evidence>
<comment type="cofactor">
    <cofactor evidence="1">
        <name>Mn(2+)</name>
        <dbReference type="ChEBI" id="CHEBI:29035"/>
    </cofactor>
</comment>
<dbReference type="RefSeq" id="WP_310898698.1">
    <property type="nucleotide sequence ID" value="NZ_JAMQOS010000001.1"/>
</dbReference>
<keyword evidence="11" id="KW-0255">Endonuclease</keyword>
<dbReference type="InterPro" id="IPR006311">
    <property type="entry name" value="TAT_signal"/>
</dbReference>
<evidence type="ECO:0000256" key="1">
    <source>
        <dbReference type="ARBA" id="ARBA00001936"/>
    </source>
</evidence>
<comment type="caution">
    <text evidence="11">The sequence shown here is derived from an EMBL/GenBank/DDBJ whole genome shotgun (WGS) entry which is preliminary data.</text>
</comment>
<evidence type="ECO:0000259" key="10">
    <source>
        <dbReference type="Pfam" id="PF03372"/>
    </source>
</evidence>
<keyword evidence="8" id="KW-0234">DNA repair</keyword>
<feature type="region of interest" description="Disordered" evidence="9">
    <location>
        <begin position="362"/>
        <end position="408"/>
    </location>
</feature>
<evidence type="ECO:0000256" key="2">
    <source>
        <dbReference type="ARBA" id="ARBA00001946"/>
    </source>
</evidence>
<keyword evidence="6" id="KW-0378">Hydrolase</keyword>
<dbReference type="PANTHER" id="PTHR15822:SF4">
    <property type="entry name" value="TYROSYL-DNA PHOSPHODIESTERASE 2"/>
    <property type="match status" value="1"/>
</dbReference>
<keyword evidence="7" id="KW-0460">Magnesium</keyword>
<evidence type="ECO:0000256" key="6">
    <source>
        <dbReference type="ARBA" id="ARBA00022801"/>
    </source>
</evidence>
<dbReference type="Gene3D" id="3.60.10.10">
    <property type="entry name" value="Endonuclease/exonuclease/phosphatase"/>
    <property type="match status" value="1"/>
</dbReference>
<evidence type="ECO:0000256" key="7">
    <source>
        <dbReference type="ARBA" id="ARBA00022842"/>
    </source>
</evidence>
<proteinExistence type="predicted"/>
<dbReference type="Proteomes" id="UP001268864">
    <property type="component" value="Unassembled WGS sequence"/>
</dbReference>
<protein>
    <submittedName>
        <fullName evidence="11">Endonuclease/exonuclease/phosphatase family protein</fullName>
    </submittedName>
</protein>
<dbReference type="InterPro" id="IPR051547">
    <property type="entry name" value="TDP2-like"/>
</dbReference>
<name>A0ABU2FKS1_9EURY</name>
<comment type="cofactor">
    <cofactor evidence="2">
        <name>Mg(2+)</name>
        <dbReference type="ChEBI" id="CHEBI:18420"/>
    </cofactor>
</comment>
<evidence type="ECO:0000313" key="12">
    <source>
        <dbReference type="Proteomes" id="UP001268864"/>
    </source>
</evidence>
<dbReference type="InterPro" id="IPR036691">
    <property type="entry name" value="Endo/exonu/phosph_ase_sf"/>
</dbReference>
<organism evidence="11 12">
    <name type="scientific">Haloarcula onubensis</name>
    <dbReference type="NCBI Taxonomy" id="2950539"/>
    <lineage>
        <taxon>Archaea</taxon>
        <taxon>Methanobacteriati</taxon>
        <taxon>Methanobacteriota</taxon>
        <taxon>Stenosarchaea group</taxon>
        <taxon>Halobacteria</taxon>
        <taxon>Halobacteriales</taxon>
        <taxon>Haloarculaceae</taxon>
        <taxon>Haloarcula</taxon>
    </lineage>
</organism>
<evidence type="ECO:0000256" key="9">
    <source>
        <dbReference type="SAM" id="MobiDB-lite"/>
    </source>
</evidence>
<feature type="compositionally biased region" description="Low complexity" evidence="9">
    <location>
        <begin position="398"/>
        <end position="408"/>
    </location>
</feature>
<dbReference type="GO" id="GO:0004519">
    <property type="term" value="F:endonuclease activity"/>
    <property type="evidence" value="ECO:0007669"/>
    <property type="project" value="UniProtKB-KW"/>
</dbReference>
<gene>
    <name evidence="11" type="ORF">NDI86_01880</name>
</gene>
<keyword evidence="4" id="KW-0479">Metal-binding</keyword>
<feature type="domain" description="Endonuclease/exonuclease/phosphatase" evidence="10">
    <location>
        <begin position="80"/>
        <end position="356"/>
    </location>
</feature>
<keyword evidence="3" id="KW-0540">Nuclease</keyword>
<evidence type="ECO:0000313" key="11">
    <source>
        <dbReference type="EMBL" id="MDS0280852.1"/>
    </source>
</evidence>
<sequence length="431" mass="44662">MRSPDTKQSPVTRRALLASTAGVAAGVVGTTGTAAAQSPTATVMTQNAYLGFDVAELLRAESLAEVRSITGGFLDGIEPALYAARADSIAAAVENSDADVVALQEAVLLRRQQPGDYATDSSAAAADVVVDLLDRVRTALTERGLDYAVAAESVANDFELPAETDDGPVDLRITDRDVLLVRSDLDTGEPVTATYDASLELPIPESDRTLPITRGYGAVDVTVGGVDLRAVSTHLESAAPQFRRRQARELLDALPAGRPVVVCGDLNSAPGEAAHDVLTRSLTDPYAELRPDANGATCCQAKDLRNEESLLDRRIDTLLYRGPVTPTAIRRVGYQPSDRTPVEVGGETVRVWPSDHAGVVGTFDLSGSGPSPATASRTAPGTATTRPGTPSAGPPSSPSTATGASGSGFTAGSAILGVLAGAGAWLHRRTQ</sequence>
<dbReference type="PANTHER" id="PTHR15822">
    <property type="entry name" value="TRAF AND TNF RECEPTOR-ASSOCIATED PROTEIN"/>
    <property type="match status" value="1"/>
</dbReference>
<keyword evidence="12" id="KW-1185">Reference proteome</keyword>
<dbReference type="InterPro" id="IPR005135">
    <property type="entry name" value="Endo/exonuclease/phosphatase"/>
</dbReference>
<dbReference type="Pfam" id="PF03372">
    <property type="entry name" value="Exo_endo_phos"/>
    <property type="match status" value="1"/>
</dbReference>
<reference evidence="11 12" key="1">
    <citation type="submission" date="2022-06" db="EMBL/GenBank/DDBJ databases">
        <title>Halomicroarcula sp. a new haloarchaeum isolate from saline soil.</title>
        <authorList>
            <person name="Strakova D."/>
            <person name="Galisteo C."/>
            <person name="Sanchez-Porro C."/>
            <person name="Ventosa A."/>
        </authorList>
    </citation>
    <scope>NUCLEOTIDE SEQUENCE [LARGE SCALE GENOMIC DNA]</scope>
    <source>
        <strain evidence="11 12">S3CR25-11</strain>
    </source>
</reference>
<evidence type="ECO:0000256" key="4">
    <source>
        <dbReference type="ARBA" id="ARBA00022723"/>
    </source>
</evidence>